<dbReference type="InterPro" id="IPR036390">
    <property type="entry name" value="WH_DNA-bd_sf"/>
</dbReference>
<dbReference type="Pfam" id="PF12802">
    <property type="entry name" value="MarR_2"/>
    <property type="match status" value="1"/>
</dbReference>
<evidence type="ECO:0000313" key="2">
    <source>
        <dbReference type="EMBL" id="GAA1543048.1"/>
    </source>
</evidence>
<comment type="caution">
    <text evidence="2">The sequence shown here is derived from an EMBL/GenBank/DDBJ whole genome shotgun (WGS) entry which is preliminary data.</text>
</comment>
<dbReference type="Proteomes" id="UP001501470">
    <property type="component" value="Unassembled WGS sequence"/>
</dbReference>
<feature type="domain" description="HTH marR-type" evidence="1">
    <location>
        <begin position="29"/>
        <end position="126"/>
    </location>
</feature>
<keyword evidence="3" id="KW-1185">Reference proteome</keyword>
<proteinExistence type="predicted"/>
<dbReference type="InterPro" id="IPR036388">
    <property type="entry name" value="WH-like_DNA-bd_sf"/>
</dbReference>
<dbReference type="RefSeq" id="WP_344507391.1">
    <property type="nucleotide sequence ID" value="NZ_BAAAQD010000017.1"/>
</dbReference>
<gene>
    <name evidence="2" type="ORF">GCM10009827_073340</name>
</gene>
<accession>A0ABN2BLT7</accession>
<evidence type="ECO:0000259" key="1">
    <source>
        <dbReference type="SMART" id="SM00347"/>
    </source>
</evidence>
<dbReference type="EMBL" id="BAAAQD010000017">
    <property type="protein sequence ID" value="GAA1543048.1"/>
    <property type="molecule type" value="Genomic_DNA"/>
</dbReference>
<organism evidence="2 3">
    <name type="scientific">Dactylosporangium maewongense</name>
    <dbReference type="NCBI Taxonomy" id="634393"/>
    <lineage>
        <taxon>Bacteria</taxon>
        <taxon>Bacillati</taxon>
        <taxon>Actinomycetota</taxon>
        <taxon>Actinomycetes</taxon>
        <taxon>Micromonosporales</taxon>
        <taxon>Micromonosporaceae</taxon>
        <taxon>Dactylosporangium</taxon>
    </lineage>
</organism>
<sequence length="142" mass="15503">MGNDTDLADLAQLILNVGRLVRARTPEGPDVVPMTETERHVMRVVDLFPGASPSQIADRAGLQRTNVSTALRGLEEKGMVARRATAGRGVAVHPTERAAANLRTLRAVWARELAEALGEDLGDVRRCTALLDRLERHFTTAR</sequence>
<dbReference type="SMART" id="SM00347">
    <property type="entry name" value="HTH_MARR"/>
    <property type="match status" value="1"/>
</dbReference>
<dbReference type="InterPro" id="IPR000835">
    <property type="entry name" value="HTH_MarR-typ"/>
</dbReference>
<reference evidence="2 3" key="1">
    <citation type="journal article" date="2019" name="Int. J. Syst. Evol. Microbiol.">
        <title>The Global Catalogue of Microorganisms (GCM) 10K type strain sequencing project: providing services to taxonomists for standard genome sequencing and annotation.</title>
        <authorList>
            <consortium name="The Broad Institute Genomics Platform"/>
            <consortium name="The Broad Institute Genome Sequencing Center for Infectious Disease"/>
            <person name="Wu L."/>
            <person name="Ma J."/>
        </authorList>
    </citation>
    <scope>NUCLEOTIDE SEQUENCE [LARGE SCALE GENOMIC DNA]</scope>
    <source>
        <strain evidence="2 3">JCM 15933</strain>
    </source>
</reference>
<dbReference type="Gene3D" id="1.10.10.10">
    <property type="entry name" value="Winged helix-like DNA-binding domain superfamily/Winged helix DNA-binding domain"/>
    <property type="match status" value="1"/>
</dbReference>
<evidence type="ECO:0000313" key="3">
    <source>
        <dbReference type="Proteomes" id="UP001501470"/>
    </source>
</evidence>
<protein>
    <recommendedName>
        <fullName evidence="1">HTH marR-type domain-containing protein</fullName>
    </recommendedName>
</protein>
<dbReference type="SUPFAM" id="SSF46785">
    <property type="entry name" value="Winged helix' DNA-binding domain"/>
    <property type="match status" value="1"/>
</dbReference>
<name>A0ABN2BLT7_9ACTN</name>